<dbReference type="AlphaFoldDB" id="A0A926JTJ3"/>
<reference evidence="4 5" key="1">
    <citation type="submission" date="2020-09" db="EMBL/GenBank/DDBJ databases">
        <title>Sinomicrobium weinanense sp. nov., a halophilic bacteria isolated from saline-alkali soil.</title>
        <authorList>
            <person name="Wu P."/>
            <person name="Ren H."/>
            <person name="Mei Y."/>
            <person name="Liang Y."/>
            <person name="Chen Z."/>
        </authorList>
    </citation>
    <scope>NUCLEOTIDE SEQUENCE [LARGE SCALE GENOMIC DNA]</scope>
    <source>
        <strain evidence="4 5">FJxs</strain>
    </source>
</reference>
<dbReference type="Pfam" id="PF12866">
    <property type="entry name" value="DUF3823"/>
    <property type="match status" value="1"/>
</dbReference>
<evidence type="ECO:0000313" key="4">
    <source>
        <dbReference type="EMBL" id="MBC9797104.1"/>
    </source>
</evidence>
<sequence>MKTLKINSIAYLVVLCLASCGIDNFDDPETYFSGRVVYEGEPLQVRHGEVGFQLWQPGYGDPGAIGVPVNQDGSFSARLFDGVYKLVFTDNAGPFRTEIISEEQLDTIFFTLEGDMTMDVEVTPYYTVRDAQFSLSGNTVQASCSVEQVITGEEAKNVERVTLYLNGTNFVSDNDQENYAGANAEINDLGAVNVSAEIPEDNVRNYVFARIGVKISGVEDMIFSPVEKLEF</sequence>
<dbReference type="EMBL" id="JACVDC010000046">
    <property type="protein sequence ID" value="MBC9797104.1"/>
    <property type="molecule type" value="Genomic_DNA"/>
</dbReference>
<dbReference type="Gene3D" id="2.60.40.2060">
    <property type="match status" value="1"/>
</dbReference>
<keyword evidence="1" id="KW-0732">Signal</keyword>
<dbReference type="RefSeq" id="WP_187966243.1">
    <property type="nucleotide sequence ID" value="NZ_JACVDC010000046.1"/>
</dbReference>
<organism evidence="4 5">
    <name type="scientific">Sinomicrobium weinanense</name>
    <dbReference type="NCBI Taxonomy" id="2842200"/>
    <lineage>
        <taxon>Bacteria</taxon>
        <taxon>Pseudomonadati</taxon>
        <taxon>Bacteroidota</taxon>
        <taxon>Flavobacteriia</taxon>
        <taxon>Flavobacteriales</taxon>
        <taxon>Flavobacteriaceae</taxon>
        <taxon>Sinomicrobium</taxon>
    </lineage>
</organism>
<keyword evidence="5" id="KW-1185">Reference proteome</keyword>
<accession>A0A926JTJ3</accession>
<protein>
    <submittedName>
        <fullName evidence="4">DUF3823 domain-containing protein</fullName>
    </submittedName>
</protein>
<name>A0A926JTJ3_9FLAO</name>
<dbReference type="InterPro" id="IPR041186">
    <property type="entry name" value="DUF3823_C"/>
</dbReference>
<evidence type="ECO:0000259" key="3">
    <source>
        <dbReference type="Pfam" id="PF18003"/>
    </source>
</evidence>
<gene>
    <name evidence="4" type="ORF">IBL28_14090</name>
</gene>
<proteinExistence type="predicted"/>
<dbReference type="Pfam" id="PF18003">
    <property type="entry name" value="DUF3823_C"/>
    <property type="match status" value="1"/>
</dbReference>
<comment type="caution">
    <text evidence="4">The sequence shown here is derived from an EMBL/GenBank/DDBJ whole genome shotgun (WGS) entry which is preliminary data.</text>
</comment>
<evidence type="ECO:0000259" key="2">
    <source>
        <dbReference type="Pfam" id="PF12866"/>
    </source>
</evidence>
<dbReference type="Gene3D" id="2.60.40.1120">
    <property type="entry name" value="Carboxypeptidase-like, regulatory domain"/>
    <property type="match status" value="1"/>
</dbReference>
<dbReference type="InterPro" id="IPR024278">
    <property type="entry name" value="DUF3823_N"/>
</dbReference>
<feature type="domain" description="DUF3823" evidence="3">
    <location>
        <begin position="126"/>
        <end position="228"/>
    </location>
</feature>
<feature type="signal peptide" evidence="1">
    <location>
        <begin position="1"/>
        <end position="25"/>
    </location>
</feature>
<feature type="chain" id="PRO_5037711274" evidence="1">
    <location>
        <begin position="26"/>
        <end position="231"/>
    </location>
</feature>
<evidence type="ECO:0000256" key="1">
    <source>
        <dbReference type="SAM" id="SignalP"/>
    </source>
</evidence>
<evidence type="ECO:0000313" key="5">
    <source>
        <dbReference type="Proteomes" id="UP000653730"/>
    </source>
</evidence>
<feature type="domain" description="DUF3823" evidence="2">
    <location>
        <begin position="31"/>
        <end position="123"/>
    </location>
</feature>
<dbReference type="Proteomes" id="UP000653730">
    <property type="component" value="Unassembled WGS sequence"/>
</dbReference>